<comment type="caution">
    <text evidence="8">The sequence shown here is derived from an EMBL/GenBank/DDBJ whole genome shotgun (WGS) entry which is preliminary data.</text>
</comment>
<dbReference type="PANTHER" id="PTHR42788">
    <property type="entry name" value="TAURINE IMPORT ATP-BINDING PROTEIN-RELATED"/>
    <property type="match status" value="1"/>
</dbReference>
<keyword evidence="3" id="KW-1003">Cell membrane</keyword>
<keyword evidence="2" id="KW-0813">Transport</keyword>
<dbReference type="InterPro" id="IPR003593">
    <property type="entry name" value="AAA+_ATPase"/>
</dbReference>
<keyword evidence="9" id="KW-1185">Reference proteome</keyword>
<dbReference type="SUPFAM" id="SSF52540">
    <property type="entry name" value="P-loop containing nucleoside triphosphate hydrolases"/>
    <property type="match status" value="1"/>
</dbReference>
<feature type="domain" description="ABC transporter" evidence="7">
    <location>
        <begin position="22"/>
        <end position="257"/>
    </location>
</feature>
<dbReference type="GO" id="GO:0005524">
    <property type="term" value="F:ATP binding"/>
    <property type="evidence" value="ECO:0007669"/>
    <property type="project" value="UniProtKB-KW"/>
</dbReference>
<evidence type="ECO:0000256" key="4">
    <source>
        <dbReference type="ARBA" id="ARBA00022519"/>
    </source>
</evidence>
<evidence type="ECO:0000256" key="3">
    <source>
        <dbReference type="ARBA" id="ARBA00022475"/>
    </source>
</evidence>
<dbReference type="InterPro" id="IPR027417">
    <property type="entry name" value="P-loop_NTPase"/>
</dbReference>
<dbReference type="InterPro" id="IPR050166">
    <property type="entry name" value="ABC_transporter_ATP-bind"/>
</dbReference>
<sequence length="449" mass="48838">MADEDKIVAGVAGKAEAKAPVIELRNVGKVFRTADRTDRAVLEGVNLTLHEGEIVAMLGRSGSGKSTLLRIMAGLVPSDHGEVRFRGAPLVGAAEGIAMVFQSFALFPWLSVQQNVELGLEAQGVPKAERARRAEAAIELIGLSGFNSALPRELSGGMRQRVGIARALVTEPDLLLMDEAFSALDVLTGETLRDEMIDLWESGRANIRSILIVSHNIEEAVMMADRIVILSSDPGRVRAEVRVSFPRPRNRDDAQVRALIDEVYALMTSPAAMGPRMATLAAAQQIGFRLPNADISRMEGILDLLLEAPFLGRADLPHLAEEAGLTDDELLPACEALQLLHLATLERGDITATSLGRAYYAAEPAERKVLFGRQVLLHVALAAHIRRELEAAEDGEVGEEQVLRELEAFLKPEEAERVLAVAIAWGRYGEIYAYQYNSGMLTLPEAEEE</sequence>
<comment type="similarity">
    <text evidence="1">Belongs to the ABC transporter superfamily.</text>
</comment>
<evidence type="ECO:0000259" key="7">
    <source>
        <dbReference type="PROSITE" id="PS50893"/>
    </source>
</evidence>
<evidence type="ECO:0000313" key="8">
    <source>
        <dbReference type="EMBL" id="PWK32372.1"/>
    </source>
</evidence>
<gene>
    <name evidence="8" type="ORF">C7419_107163</name>
</gene>
<evidence type="ECO:0000256" key="2">
    <source>
        <dbReference type="ARBA" id="ARBA00022448"/>
    </source>
</evidence>
<dbReference type="Gene3D" id="3.40.50.300">
    <property type="entry name" value="P-loop containing nucleotide triphosphate hydrolases"/>
    <property type="match status" value="1"/>
</dbReference>
<dbReference type="Proteomes" id="UP000245754">
    <property type="component" value="Unassembled WGS sequence"/>
</dbReference>
<dbReference type="CDD" id="cd03293">
    <property type="entry name" value="ABC_NrtD_SsuB_transporters"/>
    <property type="match status" value="1"/>
</dbReference>
<dbReference type="SMART" id="SM00382">
    <property type="entry name" value="AAA"/>
    <property type="match status" value="1"/>
</dbReference>
<dbReference type="PROSITE" id="PS50893">
    <property type="entry name" value="ABC_TRANSPORTER_2"/>
    <property type="match status" value="1"/>
</dbReference>
<dbReference type="Pfam" id="PF09821">
    <property type="entry name" value="AAA_assoc_C"/>
    <property type="match status" value="1"/>
</dbReference>
<reference evidence="8 9" key="1">
    <citation type="submission" date="2018-05" db="EMBL/GenBank/DDBJ databases">
        <title>Genomic Encyclopedia of Type Strains, Phase IV (KMG-V): Genome sequencing to study the core and pangenomes of soil and plant-associated prokaryotes.</title>
        <authorList>
            <person name="Whitman W."/>
        </authorList>
    </citation>
    <scope>NUCLEOTIDE SEQUENCE [LARGE SCALE GENOMIC DNA]</scope>
    <source>
        <strain evidence="8 9">SLV-132</strain>
    </source>
</reference>
<dbReference type="InterPro" id="IPR018632">
    <property type="entry name" value="AAA-associated_dom_C"/>
</dbReference>
<keyword evidence="6 8" id="KW-0067">ATP-binding</keyword>
<dbReference type="InterPro" id="IPR017871">
    <property type="entry name" value="ABC_transporter-like_CS"/>
</dbReference>
<keyword evidence="4" id="KW-0472">Membrane</keyword>
<proteinExistence type="inferred from homology"/>
<evidence type="ECO:0000256" key="1">
    <source>
        <dbReference type="ARBA" id="ARBA00005417"/>
    </source>
</evidence>
<dbReference type="EMBL" id="QGGT01000007">
    <property type="protein sequence ID" value="PWK32372.1"/>
    <property type="molecule type" value="Genomic_DNA"/>
</dbReference>
<dbReference type="InterPro" id="IPR003439">
    <property type="entry name" value="ABC_transporter-like_ATP-bd"/>
</dbReference>
<dbReference type="Pfam" id="PF00005">
    <property type="entry name" value="ABC_tran"/>
    <property type="match status" value="1"/>
</dbReference>
<dbReference type="AlphaFoldDB" id="A0A316EKK6"/>
<dbReference type="PROSITE" id="PS00211">
    <property type="entry name" value="ABC_TRANSPORTER_1"/>
    <property type="match status" value="1"/>
</dbReference>
<keyword evidence="5" id="KW-0547">Nucleotide-binding</keyword>
<evidence type="ECO:0000256" key="6">
    <source>
        <dbReference type="ARBA" id="ARBA00022840"/>
    </source>
</evidence>
<evidence type="ECO:0000256" key="5">
    <source>
        <dbReference type="ARBA" id="ARBA00022741"/>
    </source>
</evidence>
<dbReference type="RefSeq" id="WP_109585226.1">
    <property type="nucleotide sequence ID" value="NZ_QGGT01000007.1"/>
</dbReference>
<protein>
    <submittedName>
        <fullName evidence="8">NitT/TauT family transport system ATP-binding protein</fullName>
    </submittedName>
</protein>
<dbReference type="GO" id="GO:0016887">
    <property type="term" value="F:ATP hydrolysis activity"/>
    <property type="evidence" value="ECO:0007669"/>
    <property type="project" value="InterPro"/>
</dbReference>
<keyword evidence="4" id="KW-0997">Cell inner membrane</keyword>
<evidence type="ECO:0000313" key="9">
    <source>
        <dbReference type="Proteomes" id="UP000245754"/>
    </source>
</evidence>
<name>A0A316EKK6_9BURK</name>
<dbReference type="PANTHER" id="PTHR42788:SF13">
    <property type="entry name" value="ALIPHATIC SULFONATES IMPORT ATP-BINDING PROTEIN SSUB"/>
    <property type="match status" value="1"/>
</dbReference>
<organism evidence="8 9">
    <name type="scientific">Cupriavidus plantarum</name>
    <dbReference type="NCBI Taxonomy" id="942865"/>
    <lineage>
        <taxon>Bacteria</taxon>
        <taxon>Pseudomonadati</taxon>
        <taxon>Pseudomonadota</taxon>
        <taxon>Betaproteobacteria</taxon>
        <taxon>Burkholderiales</taxon>
        <taxon>Burkholderiaceae</taxon>
        <taxon>Cupriavidus</taxon>
    </lineage>
</organism>
<accession>A0A316EKK6</accession>